<dbReference type="Proteomes" id="UP000059680">
    <property type="component" value="Chromosome 1"/>
</dbReference>
<dbReference type="PANTHER" id="PTHR39104:SF1">
    <property type="entry name" value="AMINO ACID-LIGASE"/>
    <property type="match status" value="1"/>
</dbReference>
<accession>A0A0P0VC42</accession>
<reference evidence="2" key="1">
    <citation type="journal article" date="2005" name="Nature">
        <title>The map-based sequence of the rice genome.</title>
        <authorList>
            <consortium name="International rice genome sequencing project (IRGSP)"/>
            <person name="Matsumoto T."/>
            <person name="Wu J."/>
            <person name="Kanamori H."/>
            <person name="Katayose Y."/>
            <person name="Fujisawa M."/>
            <person name="Namiki N."/>
            <person name="Mizuno H."/>
            <person name="Yamamoto K."/>
            <person name="Antonio B.A."/>
            <person name="Baba T."/>
            <person name="Sakata K."/>
            <person name="Nagamura Y."/>
            <person name="Aoki H."/>
            <person name="Arikawa K."/>
            <person name="Arita K."/>
            <person name="Bito T."/>
            <person name="Chiden Y."/>
            <person name="Fujitsuka N."/>
            <person name="Fukunaka R."/>
            <person name="Hamada M."/>
            <person name="Harada C."/>
            <person name="Hayashi A."/>
            <person name="Hijishita S."/>
            <person name="Honda M."/>
            <person name="Hosokawa S."/>
            <person name="Ichikawa Y."/>
            <person name="Idonuma A."/>
            <person name="Iijima M."/>
            <person name="Ikeda M."/>
            <person name="Ikeno M."/>
            <person name="Ito K."/>
            <person name="Ito S."/>
            <person name="Ito T."/>
            <person name="Ito Y."/>
            <person name="Ito Y."/>
            <person name="Iwabuchi A."/>
            <person name="Kamiya K."/>
            <person name="Karasawa W."/>
            <person name="Kurita K."/>
            <person name="Katagiri S."/>
            <person name="Kikuta A."/>
            <person name="Kobayashi H."/>
            <person name="Kobayashi N."/>
            <person name="Machita K."/>
            <person name="Maehara T."/>
            <person name="Masukawa M."/>
            <person name="Mizubayashi T."/>
            <person name="Mukai Y."/>
            <person name="Nagasaki H."/>
            <person name="Nagata Y."/>
            <person name="Naito S."/>
            <person name="Nakashima M."/>
            <person name="Nakama Y."/>
            <person name="Nakamichi Y."/>
            <person name="Nakamura M."/>
            <person name="Meguro A."/>
            <person name="Negishi M."/>
            <person name="Ohta I."/>
            <person name="Ohta T."/>
            <person name="Okamoto M."/>
            <person name="Ono N."/>
            <person name="Saji S."/>
            <person name="Sakaguchi M."/>
            <person name="Sakai K."/>
            <person name="Shibata M."/>
            <person name="Shimokawa T."/>
            <person name="Song J."/>
            <person name="Takazaki Y."/>
            <person name="Terasawa K."/>
            <person name="Tsugane M."/>
            <person name="Tsuji K."/>
            <person name="Ueda S."/>
            <person name="Waki K."/>
            <person name="Yamagata H."/>
            <person name="Yamamoto M."/>
            <person name="Yamamoto S."/>
            <person name="Yamane H."/>
            <person name="Yoshiki S."/>
            <person name="Yoshihara R."/>
            <person name="Yukawa K."/>
            <person name="Zhong H."/>
            <person name="Yano M."/>
            <person name="Yuan Q."/>
            <person name="Ouyang S."/>
            <person name="Liu J."/>
            <person name="Jones K.M."/>
            <person name="Gansberger K."/>
            <person name="Moffat K."/>
            <person name="Hill J."/>
            <person name="Bera J."/>
            <person name="Fadrosh D."/>
            <person name="Jin S."/>
            <person name="Johri S."/>
            <person name="Kim M."/>
            <person name="Overton L."/>
            <person name="Reardon M."/>
            <person name="Tsitrin T."/>
            <person name="Vuong H."/>
            <person name="Weaver B."/>
            <person name="Ciecko A."/>
            <person name="Tallon L."/>
            <person name="Jackson J."/>
            <person name="Pai G."/>
            <person name="Aken S.V."/>
            <person name="Utterback T."/>
            <person name="Reidmuller S."/>
            <person name="Feldblyum T."/>
            <person name="Hsiao J."/>
            <person name="Zismann V."/>
            <person name="Iobst S."/>
            <person name="de Vazeille A.R."/>
            <person name="Buell C.R."/>
            <person name="Ying K."/>
            <person name="Li Y."/>
            <person name="Lu T."/>
            <person name="Huang Y."/>
            <person name="Zhao Q."/>
            <person name="Feng Q."/>
            <person name="Zhang L."/>
            <person name="Zhu J."/>
            <person name="Weng Q."/>
            <person name="Mu J."/>
            <person name="Lu Y."/>
            <person name="Fan D."/>
            <person name="Liu Y."/>
            <person name="Guan J."/>
            <person name="Zhang Y."/>
            <person name="Yu S."/>
            <person name="Liu X."/>
            <person name="Zhang Y."/>
            <person name="Hong G."/>
            <person name="Han B."/>
            <person name="Choisne N."/>
            <person name="Demange N."/>
            <person name="Orjeda G."/>
            <person name="Samain S."/>
            <person name="Cattolico L."/>
            <person name="Pelletier E."/>
            <person name="Couloux A."/>
            <person name="Segurens B."/>
            <person name="Wincker P."/>
            <person name="D'Hont A."/>
            <person name="Scarpelli C."/>
            <person name="Weissenbach J."/>
            <person name="Salanoubat M."/>
            <person name="Quetier F."/>
            <person name="Yu Y."/>
            <person name="Kim H.R."/>
            <person name="Rambo T."/>
            <person name="Currie J."/>
            <person name="Collura K."/>
            <person name="Luo M."/>
            <person name="Yang T."/>
            <person name="Ammiraju J.S.S."/>
            <person name="Engler F."/>
            <person name="Soderlund C."/>
            <person name="Wing R.A."/>
            <person name="Palmer L.E."/>
            <person name="de la Bastide M."/>
            <person name="Spiegel L."/>
            <person name="Nascimento L."/>
            <person name="Zutavern T."/>
            <person name="O'Shaughnessy A."/>
            <person name="Dike S."/>
            <person name="Dedhia N."/>
            <person name="Preston R."/>
            <person name="Balija V."/>
            <person name="McCombie W.R."/>
            <person name="Chow T."/>
            <person name="Chen H."/>
            <person name="Chung M."/>
            <person name="Chen C."/>
            <person name="Shaw J."/>
            <person name="Wu H."/>
            <person name="Hsiao K."/>
            <person name="Chao Y."/>
            <person name="Chu M."/>
            <person name="Cheng C."/>
            <person name="Hour A."/>
            <person name="Lee P."/>
            <person name="Lin S."/>
            <person name="Lin Y."/>
            <person name="Liou J."/>
            <person name="Liu S."/>
            <person name="Hsing Y."/>
            <person name="Raghuvanshi S."/>
            <person name="Mohanty A."/>
            <person name="Bharti A.K."/>
            <person name="Gaur A."/>
            <person name="Gupta V."/>
            <person name="Kumar D."/>
            <person name="Ravi V."/>
            <person name="Vij S."/>
            <person name="Kapur A."/>
            <person name="Khurana P."/>
            <person name="Khurana P."/>
            <person name="Khurana J.P."/>
            <person name="Tyagi A.K."/>
            <person name="Gaikwad K."/>
            <person name="Singh A."/>
            <person name="Dalal V."/>
            <person name="Srivastava S."/>
            <person name="Dixit A."/>
            <person name="Pal A.K."/>
            <person name="Ghazi I.A."/>
            <person name="Yadav M."/>
            <person name="Pandit A."/>
            <person name="Bhargava A."/>
            <person name="Sureshbabu K."/>
            <person name="Batra K."/>
            <person name="Sharma T.R."/>
            <person name="Mohapatra T."/>
            <person name="Singh N.K."/>
            <person name="Messing J."/>
            <person name="Nelson A.B."/>
            <person name="Fuks G."/>
            <person name="Kavchok S."/>
            <person name="Keizer G."/>
            <person name="Linton E."/>
            <person name="Llaca V."/>
            <person name="Song R."/>
            <person name="Tanyolac B."/>
            <person name="Young S."/>
            <person name="Ho-Il K."/>
            <person name="Hahn J.H."/>
            <person name="Sangsakoo G."/>
            <person name="Vanavichit A."/>
            <person name="de Mattos Luiz.A.T."/>
            <person name="Zimmer P.D."/>
            <person name="Malone G."/>
            <person name="Dellagostin O."/>
            <person name="de Oliveira A.C."/>
            <person name="Bevan M."/>
            <person name="Bancroft I."/>
            <person name="Minx P."/>
            <person name="Cordum H."/>
            <person name="Wilson R."/>
            <person name="Cheng Z."/>
            <person name="Jin W."/>
            <person name="Jiang J."/>
            <person name="Leong S.A."/>
            <person name="Iwama H."/>
            <person name="Gojobori T."/>
            <person name="Itoh T."/>
            <person name="Niimura Y."/>
            <person name="Fujii Y."/>
            <person name="Habara T."/>
            <person name="Sakai H."/>
            <person name="Sato Y."/>
            <person name="Wilson G."/>
            <person name="Kumar K."/>
            <person name="McCouch S."/>
            <person name="Juretic N."/>
            <person name="Hoen D."/>
            <person name="Wright S."/>
            <person name="Bruskiewich R."/>
            <person name="Bureau T."/>
            <person name="Miyao A."/>
            <person name="Hirochika H."/>
            <person name="Nishikawa T."/>
            <person name="Kadowaki K."/>
            <person name="Sugiura M."/>
            <person name="Burr B."/>
            <person name="Sasaki T."/>
        </authorList>
    </citation>
    <scope>NUCLEOTIDE SEQUENCE [LARGE SCALE GENOMIC DNA]</scope>
    <source>
        <strain evidence="2">cv. Nipponbare</strain>
    </source>
</reference>
<dbReference type="PaxDb" id="39947-A0A0P0VC42"/>
<evidence type="ECO:0000313" key="1">
    <source>
        <dbReference type="EMBL" id="BAS75909.1"/>
    </source>
</evidence>
<sequence length="203" mass="21807">MDQGLVCSLIWPILQLDLWPKASMYSLIGPGMAYLAVTVSDTDLAATLLEKKKNPLETTRHHQREFAALPRASRSRAAAAMPSPRRAVNLRWSSLETEVEAAIAVEGGCGVDLAMVGRALGLDPATVRLNGYFVSRGRGHVSSAVTWRALLDFFAARGLPTGDAPAAPVAVHGKPAPPPPPPPVLYNRGLPKAKIWVVCWKKS</sequence>
<protein>
    <submittedName>
        <fullName evidence="1">Os01g0918400 protein</fullName>
    </submittedName>
</protein>
<dbReference type="PANTHER" id="PTHR39104">
    <property type="entry name" value="AMINO ACID-LIGASE"/>
    <property type="match status" value="1"/>
</dbReference>
<dbReference type="InParanoid" id="A0A0P0VC42"/>
<reference evidence="1 2" key="2">
    <citation type="journal article" date="2013" name="Plant Cell Physiol.">
        <title>Rice Annotation Project Database (RAP-DB): an integrative and interactive database for rice genomics.</title>
        <authorList>
            <person name="Sakai H."/>
            <person name="Lee S.S."/>
            <person name="Tanaka T."/>
            <person name="Numa H."/>
            <person name="Kim J."/>
            <person name="Kawahara Y."/>
            <person name="Wakimoto H."/>
            <person name="Yang C.C."/>
            <person name="Iwamoto M."/>
            <person name="Abe T."/>
            <person name="Yamada Y."/>
            <person name="Muto A."/>
            <person name="Inokuchi H."/>
            <person name="Ikemura T."/>
            <person name="Matsumoto T."/>
            <person name="Sasaki T."/>
            <person name="Itoh T."/>
        </authorList>
    </citation>
    <scope>NUCLEOTIDE SEQUENCE [LARGE SCALE GENOMIC DNA]</scope>
    <source>
        <strain evidence="2">cv. Nipponbare</strain>
    </source>
</reference>
<dbReference type="AlphaFoldDB" id="A0A0P0VC42"/>
<keyword evidence="2" id="KW-1185">Reference proteome</keyword>
<organism evidence="1 2">
    <name type="scientific">Oryza sativa subsp. japonica</name>
    <name type="common">Rice</name>
    <dbReference type="NCBI Taxonomy" id="39947"/>
    <lineage>
        <taxon>Eukaryota</taxon>
        <taxon>Viridiplantae</taxon>
        <taxon>Streptophyta</taxon>
        <taxon>Embryophyta</taxon>
        <taxon>Tracheophyta</taxon>
        <taxon>Spermatophyta</taxon>
        <taxon>Magnoliopsida</taxon>
        <taxon>Liliopsida</taxon>
        <taxon>Poales</taxon>
        <taxon>Poaceae</taxon>
        <taxon>BOP clade</taxon>
        <taxon>Oryzoideae</taxon>
        <taxon>Oryzeae</taxon>
        <taxon>Oryzinae</taxon>
        <taxon>Oryza</taxon>
        <taxon>Oryza sativa</taxon>
    </lineage>
</organism>
<gene>
    <name evidence="1" type="ordered locus">Os01g0918400</name>
    <name evidence="1" type="ORF">OSNPB_010918400</name>
</gene>
<dbReference type="Gramene" id="Os01t0918400-00">
    <property type="protein sequence ID" value="Os01t0918400-00"/>
    <property type="gene ID" value="Os01g0918400"/>
</dbReference>
<dbReference type="EMBL" id="AP014957">
    <property type="protein sequence ID" value="BAS75909.1"/>
    <property type="molecule type" value="Genomic_DNA"/>
</dbReference>
<name>A0A0P0VC42_ORYSJ</name>
<dbReference type="eggNOG" id="ENOG502RZ9U">
    <property type="taxonomic scope" value="Eukaryota"/>
</dbReference>
<proteinExistence type="predicted"/>
<dbReference type="FunCoup" id="A0A0P0VC42">
    <property type="interactions" value="200"/>
</dbReference>
<reference evidence="1 2" key="3">
    <citation type="journal article" date="2013" name="Rice">
        <title>Improvement of the Oryza sativa Nipponbare reference genome using next generation sequence and optical map data.</title>
        <authorList>
            <person name="Kawahara Y."/>
            <person name="de la Bastide M."/>
            <person name="Hamilton J.P."/>
            <person name="Kanamori H."/>
            <person name="McCombie W.R."/>
            <person name="Ouyang S."/>
            <person name="Schwartz D.C."/>
            <person name="Tanaka T."/>
            <person name="Wu J."/>
            <person name="Zhou S."/>
            <person name="Childs K.L."/>
            <person name="Davidson R.M."/>
            <person name="Lin H."/>
            <person name="Quesada-Ocampo L."/>
            <person name="Vaillancourt B."/>
            <person name="Sakai H."/>
            <person name="Lee S.S."/>
            <person name="Kim J."/>
            <person name="Numa H."/>
            <person name="Itoh T."/>
            <person name="Buell C.R."/>
            <person name="Matsumoto T."/>
        </authorList>
    </citation>
    <scope>NUCLEOTIDE SEQUENCE [LARGE SCALE GENOMIC DNA]</scope>
    <source>
        <strain evidence="2">cv. Nipponbare</strain>
    </source>
</reference>
<evidence type="ECO:0000313" key="2">
    <source>
        <dbReference type="Proteomes" id="UP000059680"/>
    </source>
</evidence>